<dbReference type="OrthoDB" id="1445093at2"/>
<evidence type="ECO:0000256" key="1">
    <source>
        <dbReference type="ARBA" id="ARBA00006817"/>
    </source>
</evidence>
<feature type="domain" description="Activator of Hsp90 ATPase homologue 1/2-like C-terminal" evidence="2">
    <location>
        <begin position="12"/>
        <end position="120"/>
    </location>
</feature>
<sequence>MKEFKKYYIIPASPEELYRALTTEITIRLWTGDLVEIDPRPEGEFSLWDGAIQGKFLELEPYSKIVQQWYFGEQEEASIVTLKLHVHKKGTSFEVKQTNIPEEDYNDMVDGWNDTYIASLLEFYEEDEE</sequence>
<dbReference type="InterPro" id="IPR013538">
    <property type="entry name" value="ASHA1/2-like_C"/>
</dbReference>
<dbReference type="RefSeq" id="WP_160370259.1">
    <property type="nucleotide sequence ID" value="NZ_WSQA01000014.1"/>
</dbReference>
<proteinExistence type="inferred from homology"/>
<comment type="similarity">
    <text evidence="1">Belongs to the AHA1 family.</text>
</comment>
<evidence type="ECO:0000313" key="3">
    <source>
        <dbReference type="EMBL" id="MVZ63538.1"/>
    </source>
</evidence>
<keyword evidence="4" id="KW-1185">Reference proteome</keyword>
<evidence type="ECO:0000259" key="2">
    <source>
        <dbReference type="Pfam" id="PF08327"/>
    </source>
</evidence>
<reference evidence="3 4" key="1">
    <citation type="submission" date="2019-12" db="EMBL/GenBank/DDBJ databases">
        <authorList>
            <person name="Dong K."/>
        </authorList>
    </citation>
    <scope>NUCLEOTIDE SEQUENCE [LARGE SCALE GENOMIC DNA]</scope>
    <source>
        <strain evidence="3 4">JCM 31225</strain>
    </source>
</reference>
<organism evidence="3 4">
    <name type="scientific">Sphingobacterium humi</name>
    <dbReference type="NCBI Taxonomy" id="1796905"/>
    <lineage>
        <taxon>Bacteria</taxon>
        <taxon>Pseudomonadati</taxon>
        <taxon>Bacteroidota</taxon>
        <taxon>Sphingobacteriia</taxon>
        <taxon>Sphingobacteriales</taxon>
        <taxon>Sphingobacteriaceae</taxon>
        <taxon>Sphingobacterium</taxon>
    </lineage>
</organism>
<dbReference type="SUPFAM" id="SSF55961">
    <property type="entry name" value="Bet v1-like"/>
    <property type="match status" value="1"/>
</dbReference>
<comment type="caution">
    <text evidence="3">The sequence shown here is derived from an EMBL/GenBank/DDBJ whole genome shotgun (WGS) entry which is preliminary data.</text>
</comment>
<evidence type="ECO:0000313" key="4">
    <source>
        <dbReference type="Proteomes" id="UP000435036"/>
    </source>
</evidence>
<dbReference type="Pfam" id="PF08327">
    <property type="entry name" value="AHSA1"/>
    <property type="match status" value="1"/>
</dbReference>
<dbReference type="Proteomes" id="UP000435036">
    <property type="component" value="Unassembled WGS sequence"/>
</dbReference>
<name>A0A6N8L5T3_9SPHI</name>
<dbReference type="Gene3D" id="3.30.530.20">
    <property type="match status" value="1"/>
</dbReference>
<dbReference type="AlphaFoldDB" id="A0A6N8L5T3"/>
<accession>A0A6N8L5T3</accession>
<dbReference type="InterPro" id="IPR023393">
    <property type="entry name" value="START-like_dom_sf"/>
</dbReference>
<gene>
    <name evidence="3" type="ORF">GQF63_16040</name>
</gene>
<dbReference type="EMBL" id="WSQA01000014">
    <property type="protein sequence ID" value="MVZ63538.1"/>
    <property type="molecule type" value="Genomic_DNA"/>
</dbReference>
<protein>
    <submittedName>
        <fullName evidence="3">ATPase</fullName>
    </submittedName>
</protein>